<comment type="subcellular location">
    <subcellularLocation>
        <location evidence="1">Nucleus</location>
    </subcellularLocation>
</comment>
<dbReference type="PANTHER" id="PTHR46481:SF10">
    <property type="entry name" value="ZINC FINGER BED DOMAIN-CONTAINING PROTEIN 39"/>
    <property type="match status" value="1"/>
</dbReference>
<dbReference type="OrthoDB" id="1607513at2759"/>
<gene>
    <name evidence="6" type="ORF">VP01_312g9</name>
</gene>
<protein>
    <recommendedName>
        <fullName evidence="8">HAT C-terminal dimerisation domain-containing protein</fullName>
    </recommendedName>
</protein>
<reference evidence="6 7" key="1">
    <citation type="submission" date="2015-08" db="EMBL/GenBank/DDBJ databases">
        <title>Next Generation Sequencing and Analysis of the Genome of Puccinia sorghi L Schw, the Causal Agent of Maize Common Rust.</title>
        <authorList>
            <person name="Rochi L."/>
            <person name="Burguener G."/>
            <person name="Darino M."/>
            <person name="Turjanski A."/>
            <person name="Kreff E."/>
            <person name="Dieguez M.J."/>
            <person name="Sacco F."/>
        </authorList>
    </citation>
    <scope>NUCLEOTIDE SEQUENCE [LARGE SCALE GENOMIC DNA]</scope>
    <source>
        <strain evidence="6 7">RO10H11247</strain>
    </source>
</reference>
<keyword evidence="3" id="KW-0863">Zinc-finger</keyword>
<dbReference type="Proteomes" id="UP000037035">
    <property type="component" value="Unassembled WGS sequence"/>
</dbReference>
<evidence type="ECO:0000256" key="1">
    <source>
        <dbReference type="ARBA" id="ARBA00004123"/>
    </source>
</evidence>
<comment type="caution">
    <text evidence="6">The sequence shown here is derived from an EMBL/GenBank/DDBJ whole genome shotgun (WGS) entry which is preliminary data.</text>
</comment>
<evidence type="ECO:0000256" key="4">
    <source>
        <dbReference type="ARBA" id="ARBA00022833"/>
    </source>
</evidence>
<dbReference type="AlphaFoldDB" id="A0A0L6V0Z2"/>
<name>A0A0L6V0Z2_9BASI</name>
<dbReference type="GO" id="GO:0008270">
    <property type="term" value="F:zinc ion binding"/>
    <property type="evidence" value="ECO:0007669"/>
    <property type="project" value="UniProtKB-KW"/>
</dbReference>
<evidence type="ECO:0000256" key="3">
    <source>
        <dbReference type="ARBA" id="ARBA00022771"/>
    </source>
</evidence>
<keyword evidence="7" id="KW-1185">Reference proteome</keyword>
<keyword evidence="5" id="KW-0539">Nucleus</keyword>
<dbReference type="EMBL" id="LAVV01008091">
    <property type="protein sequence ID" value="KNZ53810.1"/>
    <property type="molecule type" value="Genomic_DNA"/>
</dbReference>
<accession>A0A0L6V0Z2</accession>
<dbReference type="VEuPathDB" id="FungiDB:VP01_312g9"/>
<dbReference type="InterPro" id="IPR052035">
    <property type="entry name" value="ZnF_BED_domain_contain"/>
</dbReference>
<keyword evidence="2" id="KW-0479">Metal-binding</keyword>
<evidence type="ECO:0000313" key="7">
    <source>
        <dbReference type="Proteomes" id="UP000037035"/>
    </source>
</evidence>
<dbReference type="GO" id="GO:0005634">
    <property type="term" value="C:nucleus"/>
    <property type="evidence" value="ECO:0007669"/>
    <property type="project" value="UniProtKB-SubCell"/>
</dbReference>
<keyword evidence="4" id="KW-0862">Zinc</keyword>
<evidence type="ECO:0000256" key="5">
    <source>
        <dbReference type="ARBA" id="ARBA00023242"/>
    </source>
</evidence>
<evidence type="ECO:0000313" key="6">
    <source>
        <dbReference type="EMBL" id="KNZ53810.1"/>
    </source>
</evidence>
<proteinExistence type="predicted"/>
<dbReference type="PANTHER" id="PTHR46481">
    <property type="entry name" value="ZINC FINGER BED DOMAIN-CONTAINING PROTEIN 4"/>
    <property type="match status" value="1"/>
</dbReference>
<evidence type="ECO:0000256" key="2">
    <source>
        <dbReference type="ARBA" id="ARBA00022723"/>
    </source>
</evidence>
<evidence type="ECO:0008006" key="8">
    <source>
        <dbReference type="Google" id="ProtNLM"/>
    </source>
</evidence>
<organism evidence="6 7">
    <name type="scientific">Puccinia sorghi</name>
    <dbReference type="NCBI Taxonomy" id="27349"/>
    <lineage>
        <taxon>Eukaryota</taxon>
        <taxon>Fungi</taxon>
        <taxon>Dikarya</taxon>
        <taxon>Basidiomycota</taxon>
        <taxon>Pucciniomycotina</taxon>
        <taxon>Pucciniomycetes</taxon>
        <taxon>Pucciniales</taxon>
        <taxon>Pucciniaceae</taxon>
        <taxon>Puccinia</taxon>
    </lineage>
</organism>
<sequence length="160" mass="18634">MVWLLLLKSMSEHLRWVHLILPPAEENNQLLLPNLLKRQRVEQCEIGYLVAKTSLPFSIVECPLFNNLLHLLNPHTASMEFGRKTIRKTIDMMFIPHSNHKIQIILAIKHLSFTVDAWTSPNTQAFMAITAHKITPKWKMLDVVIGMPEVKHNFLYFFPL</sequence>